<organism evidence="6 7">
    <name type="scientific">Aspergillus pseudoustus</name>
    <dbReference type="NCBI Taxonomy" id="1810923"/>
    <lineage>
        <taxon>Eukaryota</taxon>
        <taxon>Fungi</taxon>
        <taxon>Dikarya</taxon>
        <taxon>Ascomycota</taxon>
        <taxon>Pezizomycotina</taxon>
        <taxon>Eurotiomycetes</taxon>
        <taxon>Eurotiomycetidae</taxon>
        <taxon>Eurotiales</taxon>
        <taxon>Aspergillaceae</taxon>
        <taxon>Aspergillus</taxon>
        <taxon>Aspergillus subgen. Nidulantes</taxon>
    </lineage>
</organism>
<evidence type="ECO:0000256" key="3">
    <source>
        <dbReference type="ARBA" id="ARBA00023163"/>
    </source>
</evidence>
<keyword evidence="4" id="KW-0539">Nucleus</keyword>
<dbReference type="Proteomes" id="UP001610446">
    <property type="component" value="Unassembled WGS sequence"/>
</dbReference>
<dbReference type="CDD" id="cd00067">
    <property type="entry name" value="GAL4"/>
    <property type="match status" value="1"/>
</dbReference>
<evidence type="ECO:0000313" key="7">
    <source>
        <dbReference type="Proteomes" id="UP001610446"/>
    </source>
</evidence>
<proteinExistence type="predicted"/>
<dbReference type="InterPro" id="IPR036864">
    <property type="entry name" value="Zn2-C6_fun-type_DNA-bd_sf"/>
</dbReference>
<name>A0ABR4J4V4_9EURO</name>
<accession>A0ABR4J4V4</accession>
<dbReference type="SMART" id="SM00066">
    <property type="entry name" value="GAL4"/>
    <property type="match status" value="1"/>
</dbReference>
<evidence type="ECO:0000313" key="6">
    <source>
        <dbReference type="EMBL" id="KAL2834569.1"/>
    </source>
</evidence>
<dbReference type="EMBL" id="JBFXLU010000222">
    <property type="protein sequence ID" value="KAL2834569.1"/>
    <property type="molecule type" value="Genomic_DNA"/>
</dbReference>
<dbReference type="InterPro" id="IPR001138">
    <property type="entry name" value="Zn2Cys6_DnaBD"/>
</dbReference>
<keyword evidence="7" id="KW-1185">Reference proteome</keyword>
<protein>
    <recommendedName>
        <fullName evidence="5">Zn(2)-C6 fungal-type domain-containing protein</fullName>
    </recommendedName>
</protein>
<feature type="domain" description="Zn(2)-C6 fungal-type" evidence="5">
    <location>
        <begin position="8"/>
        <end position="38"/>
    </location>
</feature>
<reference evidence="6 7" key="1">
    <citation type="submission" date="2024-07" db="EMBL/GenBank/DDBJ databases">
        <title>Section-level genome sequencing and comparative genomics of Aspergillus sections Usti and Cavernicolus.</title>
        <authorList>
            <consortium name="Lawrence Berkeley National Laboratory"/>
            <person name="Nybo J.L."/>
            <person name="Vesth T.C."/>
            <person name="Theobald S."/>
            <person name="Frisvad J.C."/>
            <person name="Larsen T.O."/>
            <person name="Kjaerboelling I."/>
            <person name="Rothschild-Mancinelli K."/>
            <person name="Lyhne E.K."/>
            <person name="Kogle M.E."/>
            <person name="Barry K."/>
            <person name="Clum A."/>
            <person name="Na H."/>
            <person name="Ledsgaard L."/>
            <person name="Lin J."/>
            <person name="Lipzen A."/>
            <person name="Kuo A."/>
            <person name="Riley R."/>
            <person name="Mondo S."/>
            <person name="Labutti K."/>
            <person name="Haridas S."/>
            <person name="Pangalinan J."/>
            <person name="Salamov A.A."/>
            <person name="Simmons B.A."/>
            <person name="Magnuson J.K."/>
            <person name="Chen J."/>
            <person name="Drula E."/>
            <person name="Henrissat B."/>
            <person name="Wiebenga A."/>
            <person name="Lubbers R.J."/>
            <person name="Gomes A.C."/>
            <person name="Makela M.R."/>
            <person name="Stajich J."/>
            <person name="Grigoriev I.V."/>
            <person name="Mortensen U.H."/>
            <person name="De Vries R.P."/>
            <person name="Baker S.E."/>
            <person name="Andersen M.R."/>
        </authorList>
    </citation>
    <scope>NUCLEOTIDE SEQUENCE [LARGE SCALE GENOMIC DNA]</scope>
    <source>
        <strain evidence="6 7">CBS 123904</strain>
    </source>
</reference>
<sequence>MPPTLRRSCQACISRRRRCDRLWPTCSRCQTRRKTCEYANVPLSTTVAWPLRLEIRKDFDPRVVSFLASGLGSYPASFARTLKTHFIHPDLWSHHNPPAPIRDVHALCQLHASTADKDAVLSLFTRRISILLRHISSPATFGDLLASSQALLLAQCMLIFNEDPLSPYSDAVSDMLYHLGHNLWQQAPIQLSSTLSPHQAWLFGESVRRTIIVAFMLRSVYSLLKRNFALRTPFVDALPFDRRTALWDEKIESWPGVTQDSADSMVSLHSYTGILENGLIHSIPVFEQYILAACRGRTVEILPYPASTYTTLNTLHASNLN</sequence>
<dbReference type="Gene3D" id="4.10.240.10">
    <property type="entry name" value="Zn(2)-C6 fungal-type DNA-binding domain"/>
    <property type="match status" value="1"/>
</dbReference>
<keyword evidence="2" id="KW-0238">DNA-binding</keyword>
<gene>
    <name evidence="6" type="ORF">BJY01DRAFT_83865</name>
</gene>
<keyword evidence="1" id="KW-0805">Transcription regulation</keyword>
<dbReference type="SUPFAM" id="SSF57701">
    <property type="entry name" value="Zn2/Cys6 DNA-binding domain"/>
    <property type="match status" value="1"/>
</dbReference>
<dbReference type="Pfam" id="PF00172">
    <property type="entry name" value="Zn_clus"/>
    <property type="match status" value="1"/>
</dbReference>
<keyword evidence="3" id="KW-0804">Transcription</keyword>
<dbReference type="PROSITE" id="PS50048">
    <property type="entry name" value="ZN2_CY6_FUNGAL_2"/>
    <property type="match status" value="1"/>
</dbReference>
<evidence type="ECO:0000256" key="1">
    <source>
        <dbReference type="ARBA" id="ARBA00023015"/>
    </source>
</evidence>
<comment type="caution">
    <text evidence="6">The sequence shown here is derived from an EMBL/GenBank/DDBJ whole genome shotgun (WGS) entry which is preliminary data.</text>
</comment>
<evidence type="ECO:0000259" key="5">
    <source>
        <dbReference type="PROSITE" id="PS50048"/>
    </source>
</evidence>
<evidence type="ECO:0000256" key="2">
    <source>
        <dbReference type="ARBA" id="ARBA00023125"/>
    </source>
</evidence>
<evidence type="ECO:0000256" key="4">
    <source>
        <dbReference type="ARBA" id="ARBA00023242"/>
    </source>
</evidence>